<name>A0A2U1J960_SMIAN</name>
<evidence type="ECO:0000313" key="5">
    <source>
        <dbReference type="Proteomes" id="UP000245591"/>
    </source>
</evidence>
<keyword evidence="1" id="KW-0175">Coiled coil</keyword>
<feature type="region of interest" description="Disordered" evidence="2">
    <location>
        <begin position="245"/>
        <end position="280"/>
    </location>
</feature>
<accession>A0A2U1J960</accession>
<dbReference type="Gene3D" id="1.20.5.170">
    <property type="match status" value="1"/>
</dbReference>
<feature type="domain" description="BZIP" evidence="3">
    <location>
        <begin position="260"/>
        <end position="318"/>
    </location>
</feature>
<dbReference type="Proteomes" id="UP000245591">
    <property type="component" value="Unassembled WGS sequence"/>
</dbReference>
<dbReference type="InterPro" id="IPR000837">
    <property type="entry name" value="AP-1"/>
</dbReference>
<dbReference type="PANTHER" id="PTHR23351:SF13">
    <property type="entry name" value="BASIC LEUCINE ZIPPER TRANSCRIPTIONAL FACTOR ATF-LIKE 3"/>
    <property type="match status" value="1"/>
</dbReference>
<evidence type="ECO:0000256" key="1">
    <source>
        <dbReference type="SAM" id="Coils"/>
    </source>
</evidence>
<evidence type="ECO:0000313" key="4">
    <source>
        <dbReference type="EMBL" id="PWA01508.1"/>
    </source>
</evidence>
<dbReference type="GO" id="GO:0000981">
    <property type="term" value="F:DNA-binding transcription factor activity, RNA polymerase II-specific"/>
    <property type="evidence" value="ECO:0007669"/>
    <property type="project" value="TreeGrafter"/>
</dbReference>
<feature type="compositionally biased region" description="Polar residues" evidence="2">
    <location>
        <begin position="8"/>
        <end position="21"/>
    </location>
</feature>
<evidence type="ECO:0000256" key="2">
    <source>
        <dbReference type="SAM" id="MobiDB-lite"/>
    </source>
</evidence>
<feature type="coiled-coil region" evidence="1">
    <location>
        <begin position="285"/>
        <end position="319"/>
    </location>
</feature>
<feature type="compositionally biased region" description="Polar residues" evidence="2">
    <location>
        <begin position="245"/>
        <end position="260"/>
    </location>
</feature>
<dbReference type="GO" id="GO:0005634">
    <property type="term" value="C:nucleus"/>
    <property type="evidence" value="ECO:0007669"/>
    <property type="project" value="TreeGrafter"/>
</dbReference>
<dbReference type="Pfam" id="PF00170">
    <property type="entry name" value="bZIP_1"/>
    <property type="match status" value="1"/>
</dbReference>
<reference evidence="4 5" key="1">
    <citation type="journal article" date="2018" name="MBio">
        <title>Comparative Genomics Reveals the Core Gene Toolbox for the Fungus-Insect Symbiosis.</title>
        <authorList>
            <person name="Wang Y."/>
            <person name="Stata M."/>
            <person name="Wang W."/>
            <person name="Stajich J.E."/>
            <person name="White M.M."/>
            <person name="Moncalvo J.M."/>
        </authorList>
    </citation>
    <scope>NUCLEOTIDE SEQUENCE [LARGE SCALE GENOMIC DNA]</scope>
    <source>
        <strain evidence="4 5">AUS-126-30</strain>
    </source>
</reference>
<dbReference type="InterPro" id="IPR046347">
    <property type="entry name" value="bZIP_sf"/>
</dbReference>
<keyword evidence="5" id="KW-1185">Reference proteome</keyword>
<feature type="region of interest" description="Disordered" evidence="2">
    <location>
        <begin position="321"/>
        <end position="366"/>
    </location>
</feature>
<dbReference type="GO" id="GO:0000978">
    <property type="term" value="F:RNA polymerase II cis-regulatory region sequence-specific DNA binding"/>
    <property type="evidence" value="ECO:0007669"/>
    <property type="project" value="TreeGrafter"/>
</dbReference>
<dbReference type="EMBL" id="MBFU01000164">
    <property type="protein sequence ID" value="PWA01508.1"/>
    <property type="molecule type" value="Genomic_DNA"/>
</dbReference>
<dbReference type="PROSITE" id="PS50217">
    <property type="entry name" value="BZIP"/>
    <property type="match status" value="1"/>
</dbReference>
<feature type="compositionally biased region" description="Basic and acidic residues" evidence="2">
    <location>
        <begin position="269"/>
        <end position="280"/>
    </location>
</feature>
<dbReference type="AlphaFoldDB" id="A0A2U1J960"/>
<dbReference type="PANTHER" id="PTHR23351">
    <property type="entry name" value="FOS TRANSCRIPTION FACTOR-RELATED"/>
    <property type="match status" value="1"/>
</dbReference>
<gene>
    <name evidence="4" type="ORF">BB558_002396</name>
</gene>
<evidence type="ECO:0000259" key="3">
    <source>
        <dbReference type="PROSITE" id="PS50217"/>
    </source>
</evidence>
<dbReference type="SMART" id="SM00338">
    <property type="entry name" value="BRLZ"/>
    <property type="match status" value="1"/>
</dbReference>
<feature type="compositionally biased region" description="Low complexity" evidence="2">
    <location>
        <begin position="334"/>
        <end position="346"/>
    </location>
</feature>
<dbReference type="SUPFAM" id="SSF57959">
    <property type="entry name" value="Leucine zipper domain"/>
    <property type="match status" value="1"/>
</dbReference>
<organism evidence="4 5">
    <name type="scientific">Smittium angustum</name>
    <dbReference type="NCBI Taxonomy" id="133377"/>
    <lineage>
        <taxon>Eukaryota</taxon>
        <taxon>Fungi</taxon>
        <taxon>Fungi incertae sedis</taxon>
        <taxon>Zoopagomycota</taxon>
        <taxon>Kickxellomycotina</taxon>
        <taxon>Harpellomycetes</taxon>
        <taxon>Harpellales</taxon>
        <taxon>Legeriomycetaceae</taxon>
        <taxon>Smittium</taxon>
    </lineage>
</organism>
<dbReference type="InterPro" id="IPR004827">
    <property type="entry name" value="bZIP"/>
</dbReference>
<dbReference type="PROSITE" id="PS00036">
    <property type="entry name" value="BZIP_BASIC"/>
    <property type="match status" value="1"/>
</dbReference>
<comment type="caution">
    <text evidence="4">The sequence shown here is derived from an EMBL/GenBank/DDBJ whole genome shotgun (WGS) entry which is preliminary data.</text>
</comment>
<sequence>MISRFNRPPSTMQKKNENPKLQSVSTAAFTCPMTDLSTIEFQAQFDNYSEPHPTNIWDQPLVLGDDSGSIPVSLGQQNSKEEPYMFNMFPMVNDLNGNSSSGYKKASGNLETPQLIHTTYSQAFNGQLNLENTTNRNNFNNNQNPYNGNMFYNQPNRNLTNIQFNDSNTVIPQSSSNNNRRVVNSIDNSAQCPPLDPVCPDLSYQSNMDNMSCFDTGVGSKMNIHSSQLHDDEDHDSISLSVGAQNLSPINEDSNESISQKRIARRRERNREAARRSRERRTVFVSNLRKLCEGLERENVMLKVRINALERELQIIKSNNSSNGSTVNLRMDNKGQNSSGSMNNNMEPQHHNGPPQHQMMNHPHNQAPHQQYYVPFTVPQTNSNRLHNGKNTNQEPLHSTAGFRST</sequence>
<feature type="region of interest" description="Disordered" evidence="2">
    <location>
        <begin position="380"/>
        <end position="406"/>
    </location>
</feature>
<feature type="region of interest" description="Disordered" evidence="2">
    <location>
        <begin position="1"/>
        <end position="21"/>
    </location>
</feature>
<protein>
    <recommendedName>
        <fullName evidence="3">BZIP domain-containing protein</fullName>
    </recommendedName>
</protein>
<proteinExistence type="predicted"/>